<evidence type="ECO:0000313" key="4">
    <source>
        <dbReference type="EMBL" id="OGL87022.1"/>
    </source>
</evidence>
<feature type="domain" description="Isopropylmalate dehydrogenase-like" evidence="3">
    <location>
        <begin position="6"/>
        <end position="332"/>
    </location>
</feature>
<dbReference type="GO" id="GO:0006102">
    <property type="term" value="P:isocitrate metabolic process"/>
    <property type="evidence" value="ECO:0007669"/>
    <property type="project" value="TreeGrafter"/>
</dbReference>
<dbReference type="EMBL" id="MGEQ01000003">
    <property type="protein sequence ID" value="OGL87022.1"/>
    <property type="molecule type" value="Genomic_DNA"/>
</dbReference>
<dbReference type="GO" id="GO:0051287">
    <property type="term" value="F:NAD binding"/>
    <property type="evidence" value="ECO:0007669"/>
    <property type="project" value="InterPro"/>
</dbReference>
<evidence type="ECO:0000259" key="3">
    <source>
        <dbReference type="SMART" id="SM01329"/>
    </source>
</evidence>
<dbReference type="AlphaFoldDB" id="A0A1F7V917"/>
<evidence type="ECO:0000313" key="5">
    <source>
        <dbReference type="Proteomes" id="UP000176593"/>
    </source>
</evidence>
<dbReference type="PROSITE" id="PS00470">
    <property type="entry name" value="IDH_IMDH"/>
    <property type="match status" value="1"/>
</dbReference>
<dbReference type="SMART" id="SM01329">
    <property type="entry name" value="Iso_dh"/>
    <property type="match status" value="1"/>
</dbReference>
<keyword evidence="2" id="KW-0560">Oxidoreductase</keyword>
<dbReference type="GO" id="GO:0004449">
    <property type="term" value="F:isocitrate dehydrogenase (NAD+) activity"/>
    <property type="evidence" value="ECO:0007669"/>
    <property type="project" value="TreeGrafter"/>
</dbReference>
<dbReference type="Gene3D" id="3.40.718.10">
    <property type="entry name" value="Isopropylmalate Dehydrogenase"/>
    <property type="match status" value="1"/>
</dbReference>
<dbReference type="SUPFAM" id="SSF53659">
    <property type="entry name" value="Isocitrate/Isopropylmalate dehydrogenase-like"/>
    <property type="match status" value="1"/>
</dbReference>
<accession>A0A1F7V917</accession>
<name>A0A1F7V917_9BACT</name>
<comment type="caution">
    <text evidence="4">The sequence shown here is derived from an EMBL/GenBank/DDBJ whole genome shotgun (WGS) entry which is preliminary data.</text>
</comment>
<sequence>MSDRLSVVAIEGDGIGHEVFKAMQRVVDVVMDHRIDWIPALAGLECAEANGGDPLPQVTLDLIRKHRVAIKGPTTTPSGGGFKSVNVRLRQELELHSCVRPALHIPGLAKSRLCDLMVVREGVEGYYDCWEERNKHDVVFAHARFSKAGFMRTVRQATRIALSRHKKLTLVLKTNILKEWGALYTEAFNEVVDIAVKCDGLETNYLHMDAALMMMIMYPERFDVIVTENLFGDVMSDAAAGLVGGLGVAPGACYGDEYALFEAVHGSAPDIAGRGIANPTALILSSAMMLEYDGFHHEAQLIRETVLRTILEGDRTGDMGGTLNTEQFTDAILRRL</sequence>
<dbReference type="GO" id="GO:0006099">
    <property type="term" value="P:tricarboxylic acid cycle"/>
    <property type="evidence" value="ECO:0007669"/>
    <property type="project" value="TreeGrafter"/>
</dbReference>
<dbReference type="Proteomes" id="UP000176593">
    <property type="component" value="Unassembled WGS sequence"/>
</dbReference>
<dbReference type="PANTHER" id="PTHR11835">
    <property type="entry name" value="DECARBOXYLATING DEHYDROGENASES-ISOCITRATE, ISOPROPYLMALATE, TARTRATE"/>
    <property type="match status" value="1"/>
</dbReference>
<proteinExistence type="inferred from homology"/>
<dbReference type="Pfam" id="PF00180">
    <property type="entry name" value="Iso_dh"/>
    <property type="match status" value="1"/>
</dbReference>
<dbReference type="InterPro" id="IPR019818">
    <property type="entry name" value="IsoCit/isopropylmalate_DH_CS"/>
</dbReference>
<dbReference type="PANTHER" id="PTHR11835:SF34">
    <property type="entry name" value="ISOCITRATE DEHYDROGENASE [NAD] SUBUNIT ALPHA, MITOCHONDRIAL"/>
    <property type="match status" value="1"/>
</dbReference>
<evidence type="ECO:0000256" key="1">
    <source>
        <dbReference type="ARBA" id="ARBA00007769"/>
    </source>
</evidence>
<reference evidence="4 5" key="1">
    <citation type="journal article" date="2016" name="Nat. Commun.">
        <title>Thousands of microbial genomes shed light on interconnected biogeochemical processes in an aquifer system.</title>
        <authorList>
            <person name="Anantharaman K."/>
            <person name="Brown C.T."/>
            <person name="Hug L.A."/>
            <person name="Sharon I."/>
            <person name="Castelle C.J."/>
            <person name="Probst A.J."/>
            <person name="Thomas B.C."/>
            <person name="Singh A."/>
            <person name="Wilkins M.J."/>
            <person name="Karaoz U."/>
            <person name="Brodie E.L."/>
            <person name="Williams K.H."/>
            <person name="Hubbard S.S."/>
            <person name="Banfield J.F."/>
        </authorList>
    </citation>
    <scope>NUCLEOTIDE SEQUENCE [LARGE SCALE GENOMIC DNA]</scope>
</reference>
<dbReference type="GO" id="GO:0000287">
    <property type="term" value="F:magnesium ion binding"/>
    <property type="evidence" value="ECO:0007669"/>
    <property type="project" value="InterPro"/>
</dbReference>
<protein>
    <recommendedName>
        <fullName evidence="3">Isopropylmalate dehydrogenase-like domain-containing protein</fullName>
    </recommendedName>
</protein>
<gene>
    <name evidence="4" type="ORF">A3I41_03685</name>
</gene>
<dbReference type="InterPro" id="IPR024084">
    <property type="entry name" value="IsoPropMal-DH-like_dom"/>
</dbReference>
<evidence type="ECO:0000256" key="2">
    <source>
        <dbReference type="ARBA" id="ARBA00023002"/>
    </source>
</evidence>
<organism evidence="4 5">
    <name type="scientific">Candidatus Uhrbacteria bacterium RIFCSPLOWO2_02_FULL_48_18</name>
    <dbReference type="NCBI Taxonomy" id="1802408"/>
    <lineage>
        <taxon>Bacteria</taxon>
        <taxon>Candidatus Uhriibacteriota</taxon>
    </lineage>
</organism>
<comment type="similarity">
    <text evidence="1">Belongs to the isocitrate and isopropylmalate dehydrogenases family.</text>
</comment>